<keyword evidence="2" id="KW-1185">Reference proteome</keyword>
<sequence>METVLRNGPWSFDRNIVILKRIFGDELPSDMEMHSGDFWTRIYDLPLKLRSEEMANKLGDLLGKFVEV</sequence>
<feature type="non-terminal residue" evidence="1">
    <location>
        <position position="68"/>
    </location>
</feature>
<organism evidence="1 2">
    <name type="scientific">Trifolium medium</name>
    <dbReference type="NCBI Taxonomy" id="97028"/>
    <lineage>
        <taxon>Eukaryota</taxon>
        <taxon>Viridiplantae</taxon>
        <taxon>Streptophyta</taxon>
        <taxon>Embryophyta</taxon>
        <taxon>Tracheophyta</taxon>
        <taxon>Spermatophyta</taxon>
        <taxon>Magnoliopsida</taxon>
        <taxon>eudicotyledons</taxon>
        <taxon>Gunneridae</taxon>
        <taxon>Pentapetalae</taxon>
        <taxon>rosids</taxon>
        <taxon>fabids</taxon>
        <taxon>Fabales</taxon>
        <taxon>Fabaceae</taxon>
        <taxon>Papilionoideae</taxon>
        <taxon>50 kb inversion clade</taxon>
        <taxon>NPAAA clade</taxon>
        <taxon>Hologalegina</taxon>
        <taxon>IRL clade</taxon>
        <taxon>Trifolieae</taxon>
        <taxon>Trifolium</taxon>
    </lineage>
</organism>
<name>A0A392TJW6_9FABA</name>
<dbReference type="AlphaFoldDB" id="A0A392TJW6"/>
<evidence type="ECO:0000313" key="1">
    <source>
        <dbReference type="EMBL" id="MCI60436.1"/>
    </source>
</evidence>
<reference evidence="1 2" key="1">
    <citation type="journal article" date="2018" name="Front. Plant Sci.">
        <title>Red Clover (Trifolium pratense) and Zigzag Clover (T. medium) - A Picture of Genomic Similarities and Differences.</title>
        <authorList>
            <person name="Dluhosova J."/>
            <person name="Istvanek J."/>
            <person name="Nedelnik J."/>
            <person name="Repkova J."/>
        </authorList>
    </citation>
    <scope>NUCLEOTIDE SEQUENCE [LARGE SCALE GENOMIC DNA]</scope>
    <source>
        <strain evidence="2">cv. 10/8</strain>
        <tissue evidence="1">Leaf</tissue>
    </source>
</reference>
<proteinExistence type="predicted"/>
<protein>
    <submittedName>
        <fullName evidence="1">Zinc CCHC-type-like protein</fullName>
    </submittedName>
</protein>
<evidence type="ECO:0000313" key="2">
    <source>
        <dbReference type="Proteomes" id="UP000265520"/>
    </source>
</evidence>
<dbReference type="Proteomes" id="UP000265520">
    <property type="component" value="Unassembled WGS sequence"/>
</dbReference>
<comment type="caution">
    <text evidence="1">The sequence shown here is derived from an EMBL/GenBank/DDBJ whole genome shotgun (WGS) entry which is preliminary data.</text>
</comment>
<dbReference type="EMBL" id="LXQA010581489">
    <property type="protein sequence ID" value="MCI60436.1"/>
    <property type="molecule type" value="Genomic_DNA"/>
</dbReference>
<accession>A0A392TJW6</accession>